<keyword evidence="1" id="KW-0472">Membrane</keyword>
<dbReference type="EMBL" id="JBEPBX010000006">
    <property type="protein sequence ID" value="MER6613494.1"/>
    <property type="molecule type" value="Genomic_DNA"/>
</dbReference>
<feature type="transmembrane region" description="Helical" evidence="1">
    <location>
        <begin position="71"/>
        <end position="92"/>
    </location>
</feature>
<feature type="transmembrane region" description="Helical" evidence="1">
    <location>
        <begin position="6"/>
        <end position="25"/>
    </location>
</feature>
<keyword evidence="1" id="KW-1133">Transmembrane helix</keyword>
<feature type="transmembrane region" description="Helical" evidence="1">
    <location>
        <begin position="112"/>
        <end position="131"/>
    </location>
</feature>
<name>A0ABV1URU0_9ACTN</name>
<feature type="transmembrane region" description="Helical" evidence="1">
    <location>
        <begin position="152"/>
        <end position="174"/>
    </location>
</feature>
<protein>
    <submittedName>
        <fullName evidence="2">Fe-S oxidoreductase</fullName>
    </submittedName>
</protein>
<feature type="non-terminal residue" evidence="2">
    <location>
        <position position="294"/>
    </location>
</feature>
<organism evidence="2 3">
    <name type="scientific">Streptomyces xantholiticus</name>
    <dbReference type="NCBI Taxonomy" id="68285"/>
    <lineage>
        <taxon>Bacteria</taxon>
        <taxon>Bacillati</taxon>
        <taxon>Actinomycetota</taxon>
        <taxon>Actinomycetes</taxon>
        <taxon>Kitasatosporales</taxon>
        <taxon>Streptomycetaceae</taxon>
        <taxon>Streptomyces</taxon>
    </lineage>
</organism>
<dbReference type="Proteomes" id="UP001445472">
    <property type="component" value="Unassembled WGS sequence"/>
</dbReference>
<reference evidence="2 3" key="1">
    <citation type="submission" date="2024-06" db="EMBL/GenBank/DDBJ databases">
        <title>The Natural Products Discovery Center: Release of the First 8490 Sequenced Strains for Exploring Actinobacteria Biosynthetic Diversity.</title>
        <authorList>
            <person name="Kalkreuter E."/>
            <person name="Kautsar S.A."/>
            <person name="Yang D."/>
            <person name="Bader C.D."/>
            <person name="Teijaro C.N."/>
            <person name="Fluegel L."/>
            <person name="Davis C.M."/>
            <person name="Simpson J.R."/>
            <person name="Lauterbach L."/>
            <person name="Steele A.D."/>
            <person name="Gui C."/>
            <person name="Meng S."/>
            <person name="Li G."/>
            <person name="Viehrig K."/>
            <person name="Ye F."/>
            <person name="Su P."/>
            <person name="Kiefer A.F."/>
            <person name="Nichols A."/>
            <person name="Cepeda A.J."/>
            <person name="Yan W."/>
            <person name="Fan B."/>
            <person name="Jiang Y."/>
            <person name="Adhikari A."/>
            <person name="Zheng C.-J."/>
            <person name="Schuster L."/>
            <person name="Cowan T.M."/>
            <person name="Smanski M.J."/>
            <person name="Chevrette M.G."/>
            <person name="De Carvalho L.P.S."/>
            <person name="Shen B."/>
        </authorList>
    </citation>
    <scope>NUCLEOTIDE SEQUENCE [LARGE SCALE GENOMIC DNA]</scope>
    <source>
        <strain evidence="2 3">NPDC000837</strain>
    </source>
</reference>
<accession>A0ABV1URU0</accession>
<evidence type="ECO:0000256" key="1">
    <source>
        <dbReference type="SAM" id="Phobius"/>
    </source>
</evidence>
<feature type="transmembrane region" description="Helical" evidence="1">
    <location>
        <begin position="209"/>
        <end position="230"/>
    </location>
</feature>
<evidence type="ECO:0000313" key="2">
    <source>
        <dbReference type="EMBL" id="MER6613494.1"/>
    </source>
</evidence>
<gene>
    <name evidence="2" type="ORF">ABT276_08960</name>
</gene>
<keyword evidence="3" id="KW-1185">Reference proteome</keyword>
<keyword evidence="1" id="KW-0812">Transmembrane</keyword>
<evidence type="ECO:0000313" key="3">
    <source>
        <dbReference type="Proteomes" id="UP001445472"/>
    </source>
</evidence>
<proteinExistence type="predicted"/>
<sequence>MQLAAIIVSLVLIAVGVALFGRAILQIYQFMRLGQSVPAGTRTDNPAQRTLTVVREFLGHTRMNRWGIVGVAHWFVAVGFFSLLLTIVNAIGQLFQADWILPIIGDWAPYNVFVEFLGTMTVLGILTLIVVRQLSRPGKPGRKSRFAGSNTGQAYFVEAVILIVGVCIFTLHALEGAQHHVGSYEASFFISYPLVSALQGLDVSTLQNLTYFFAGLKVATSFIWMITVALKTDMGVAWHRFLAFPNIWFKRNATGESALGELQPMTSGGKEIDFEDPGEDDVFGVSQVEQFSWK</sequence>
<comment type="caution">
    <text evidence="2">The sequence shown here is derived from an EMBL/GenBank/DDBJ whole genome shotgun (WGS) entry which is preliminary data.</text>
</comment>